<dbReference type="Proteomes" id="UP000796880">
    <property type="component" value="Unassembled WGS sequence"/>
</dbReference>
<evidence type="ECO:0000313" key="1">
    <source>
        <dbReference type="EMBL" id="KAF3445881.1"/>
    </source>
</evidence>
<organism evidence="1 2">
    <name type="scientific">Rhamnella rubrinervis</name>
    <dbReference type="NCBI Taxonomy" id="2594499"/>
    <lineage>
        <taxon>Eukaryota</taxon>
        <taxon>Viridiplantae</taxon>
        <taxon>Streptophyta</taxon>
        <taxon>Embryophyta</taxon>
        <taxon>Tracheophyta</taxon>
        <taxon>Spermatophyta</taxon>
        <taxon>Magnoliopsida</taxon>
        <taxon>eudicotyledons</taxon>
        <taxon>Gunneridae</taxon>
        <taxon>Pentapetalae</taxon>
        <taxon>rosids</taxon>
        <taxon>fabids</taxon>
        <taxon>Rosales</taxon>
        <taxon>Rhamnaceae</taxon>
        <taxon>rhamnoid group</taxon>
        <taxon>Rhamneae</taxon>
        <taxon>Rhamnella</taxon>
    </lineage>
</organism>
<dbReference type="AlphaFoldDB" id="A0A8K0MHA2"/>
<gene>
    <name evidence="1" type="ORF">FNV43_RR11058</name>
</gene>
<comment type="caution">
    <text evidence="1">The sequence shown here is derived from an EMBL/GenBank/DDBJ whole genome shotgun (WGS) entry which is preliminary data.</text>
</comment>
<protein>
    <submittedName>
        <fullName evidence="1">Uncharacterized protein</fullName>
    </submittedName>
</protein>
<dbReference type="EMBL" id="VOIH02000005">
    <property type="protein sequence ID" value="KAF3445881.1"/>
    <property type="molecule type" value="Genomic_DNA"/>
</dbReference>
<sequence>MADKSYKNLLEKVATYFSCETFFGEGNSTQPTMTVERMKKKLGEIKKNEAGEKRGNNGSEGSQYIGGFLFLYLCVCSSRAAIFRQVYGTEAIGYHGSVAFGGHWPEDKLLRLEGRIKELEADTIESKEVNKKKVNTAKANAEDTSVRGTSGIKGDNVGDTIVE</sequence>
<accession>A0A8K0MHA2</accession>
<proteinExistence type="predicted"/>
<evidence type="ECO:0000313" key="2">
    <source>
        <dbReference type="Proteomes" id="UP000796880"/>
    </source>
</evidence>
<name>A0A8K0MHA2_9ROSA</name>
<keyword evidence="2" id="KW-1185">Reference proteome</keyword>
<reference evidence="1" key="1">
    <citation type="submission" date="2020-03" db="EMBL/GenBank/DDBJ databases">
        <title>A high-quality chromosome-level genome assembly of a woody plant with both climbing and erect habits, Rhamnella rubrinervis.</title>
        <authorList>
            <person name="Lu Z."/>
            <person name="Yang Y."/>
            <person name="Zhu X."/>
            <person name="Sun Y."/>
        </authorList>
    </citation>
    <scope>NUCLEOTIDE SEQUENCE</scope>
    <source>
        <strain evidence="1">BYM</strain>
        <tissue evidence="1">Leaf</tissue>
    </source>
</reference>